<organism evidence="1 2">
    <name type="scientific">Hyalomma asiaticum</name>
    <name type="common">Tick</name>
    <dbReference type="NCBI Taxonomy" id="266040"/>
    <lineage>
        <taxon>Eukaryota</taxon>
        <taxon>Metazoa</taxon>
        <taxon>Ecdysozoa</taxon>
        <taxon>Arthropoda</taxon>
        <taxon>Chelicerata</taxon>
        <taxon>Arachnida</taxon>
        <taxon>Acari</taxon>
        <taxon>Parasitiformes</taxon>
        <taxon>Ixodida</taxon>
        <taxon>Ixodoidea</taxon>
        <taxon>Ixodidae</taxon>
        <taxon>Hyalomminae</taxon>
        <taxon>Hyalomma</taxon>
    </lineage>
</organism>
<protein>
    <submittedName>
        <fullName evidence="1">Uncharacterized protein</fullName>
    </submittedName>
</protein>
<name>A0ACB7RVZ0_HYAAI</name>
<evidence type="ECO:0000313" key="2">
    <source>
        <dbReference type="Proteomes" id="UP000821845"/>
    </source>
</evidence>
<reference evidence="1" key="1">
    <citation type="submission" date="2020-05" db="EMBL/GenBank/DDBJ databases">
        <title>Large-scale comparative analyses of tick genomes elucidate their genetic diversity and vector capacities.</title>
        <authorList>
            <person name="Jia N."/>
            <person name="Wang J."/>
            <person name="Shi W."/>
            <person name="Du L."/>
            <person name="Sun Y."/>
            <person name="Zhan W."/>
            <person name="Jiang J."/>
            <person name="Wang Q."/>
            <person name="Zhang B."/>
            <person name="Ji P."/>
            <person name="Sakyi L.B."/>
            <person name="Cui X."/>
            <person name="Yuan T."/>
            <person name="Jiang B."/>
            <person name="Yang W."/>
            <person name="Lam T.T.-Y."/>
            <person name="Chang Q."/>
            <person name="Ding S."/>
            <person name="Wang X."/>
            <person name="Zhu J."/>
            <person name="Ruan X."/>
            <person name="Zhao L."/>
            <person name="Wei J."/>
            <person name="Que T."/>
            <person name="Du C."/>
            <person name="Cheng J."/>
            <person name="Dai P."/>
            <person name="Han X."/>
            <person name="Huang E."/>
            <person name="Gao Y."/>
            <person name="Liu J."/>
            <person name="Shao H."/>
            <person name="Ye R."/>
            <person name="Li L."/>
            <person name="Wei W."/>
            <person name="Wang X."/>
            <person name="Wang C."/>
            <person name="Yang T."/>
            <person name="Huo Q."/>
            <person name="Li W."/>
            <person name="Guo W."/>
            <person name="Chen H."/>
            <person name="Zhou L."/>
            <person name="Ni X."/>
            <person name="Tian J."/>
            <person name="Zhou Y."/>
            <person name="Sheng Y."/>
            <person name="Liu T."/>
            <person name="Pan Y."/>
            <person name="Xia L."/>
            <person name="Li J."/>
            <person name="Zhao F."/>
            <person name="Cao W."/>
        </authorList>
    </citation>
    <scope>NUCLEOTIDE SEQUENCE</scope>
    <source>
        <strain evidence="1">Hyas-2018</strain>
    </source>
</reference>
<accession>A0ACB7RVZ0</accession>
<dbReference type="Proteomes" id="UP000821845">
    <property type="component" value="Chromosome 7"/>
</dbReference>
<gene>
    <name evidence="1" type="ORF">HPB50_011084</name>
</gene>
<comment type="caution">
    <text evidence="1">The sequence shown here is derived from an EMBL/GenBank/DDBJ whole genome shotgun (WGS) entry which is preliminary data.</text>
</comment>
<dbReference type="EMBL" id="CM023487">
    <property type="protein sequence ID" value="KAH6925836.1"/>
    <property type="molecule type" value="Genomic_DNA"/>
</dbReference>
<evidence type="ECO:0000313" key="1">
    <source>
        <dbReference type="EMBL" id="KAH6925836.1"/>
    </source>
</evidence>
<sequence>MLCYARKCRLLSLPGLHHLTAMAAPVVDCDDVQRLNVLAALLRDERSLRAQVVVVLLSSSPARGLRYKRKVIVRSCINDVAASVAVIGRVEFQFDSHRDSSLCPVSP</sequence>
<proteinExistence type="predicted"/>
<keyword evidence="2" id="KW-1185">Reference proteome</keyword>